<organism evidence="2 3">
    <name type="scientific">Apostasia shenzhenica</name>
    <dbReference type="NCBI Taxonomy" id="1088818"/>
    <lineage>
        <taxon>Eukaryota</taxon>
        <taxon>Viridiplantae</taxon>
        <taxon>Streptophyta</taxon>
        <taxon>Embryophyta</taxon>
        <taxon>Tracheophyta</taxon>
        <taxon>Spermatophyta</taxon>
        <taxon>Magnoliopsida</taxon>
        <taxon>Liliopsida</taxon>
        <taxon>Asparagales</taxon>
        <taxon>Orchidaceae</taxon>
        <taxon>Apostasioideae</taxon>
        <taxon>Apostasia</taxon>
    </lineage>
</organism>
<dbReference type="PANTHER" id="PTHR34945:SF2">
    <property type="entry name" value="2-OXOGLUTARATE (2OG) AND FE(II)-DEPENDENT OXYGENASE SUPERFAMILY PROTEIN"/>
    <property type="match status" value="1"/>
</dbReference>
<protein>
    <submittedName>
        <fullName evidence="2">1-aminocyclopropane-1-carboxylate oxidase 3</fullName>
    </submittedName>
</protein>
<dbReference type="Proteomes" id="UP000236161">
    <property type="component" value="Unassembled WGS sequence"/>
</dbReference>
<dbReference type="SUPFAM" id="SSF51197">
    <property type="entry name" value="Clavaminate synthase-like"/>
    <property type="match status" value="1"/>
</dbReference>
<feature type="compositionally biased region" description="Low complexity" evidence="1">
    <location>
        <begin position="1"/>
        <end position="14"/>
    </location>
</feature>
<sequence>MATSSSTAASHGGAPAPPPPTPSSQITAGDSSADTISRCFQRLLNLSPPTLSFPSRFSRSRFLPPNPPVVSLLHPQTDLLLAAASDLGLFHLTDHGVPVALPSSASIECGPILRSAPNLAALGFNEDDDDDDDDDADKVFDLGSERLNSSPAVAELGEELERVGMEVVKLLVAAGGLSEDPFSTGKARTRCLVWFSENGNAGRKEELEEGRRRFPYVVGLQYEMKEASGPWWVLGESGEWSPVTRRADSVLVTLGDIAQVWSNGRFKKVRGVPIPHAASHQGCESSDSKSISVLVTLAMDSIVAPLPALQETDGSDEENHQKFDGGQKWKLKFQSFPFADYAWRVYNERFPFKDPLLRYRLET</sequence>
<evidence type="ECO:0000256" key="1">
    <source>
        <dbReference type="SAM" id="MobiDB-lite"/>
    </source>
</evidence>
<gene>
    <name evidence="2" type="primary">ACO3</name>
    <name evidence="2" type="ORF">AXF42_Ash008333</name>
</gene>
<dbReference type="OrthoDB" id="659818at2759"/>
<dbReference type="PANTHER" id="PTHR34945">
    <property type="entry name" value="2-OXOGLUTARATE (2OG) AND FE(II)-DEPENDENT OXYGENASE SUPERFAMILY PROTEIN"/>
    <property type="match status" value="1"/>
</dbReference>
<dbReference type="Gene3D" id="2.60.120.330">
    <property type="entry name" value="B-lactam Antibiotic, Isopenicillin N Synthase, Chain"/>
    <property type="match status" value="1"/>
</dbReference>
<evidence type="ECO:0000313" key="2">
    <source>
        <dbReference type="EMBL" id="PKA60274.1"/>
    </source>
</evidence>
<accession>A0A2I0AXL2</accession>
<reference evidence="2 3" key="1">
    <citation type="journal article" date="2017" name="Nature">
        <title>The Apostasia genome and the evolution of orchids.</title>
        <authorList>
            <person name="Zhang G.Q."/>
            <person name="Liu K.W."/>
            <person name="Li Z."/>
            <person name="Lohaus R."/>
            <person name="Hsiao Y.Y."/>
            <person name="Niu S.C."/>
            <person name="Wang J.Y."/>
            <person name="Lin Y.C."/>
            <person name="Xu Q."/>
            <person name="Chen L.J."/>
            <person name="Yoshida K."/>
            <person name="Fujiwara S."/>
            <person name="Wang Z.W."/>
            <person name="Zhang Y.Q."/>
            <person name="Mitsuda N."/>
            <person name="Wang M."/>
            <person name="Liu G.H."/>
            <person name="Pecoraro L."/>
            <person name="Huang H.X."/>
            <person name="Xiao X.J."/>
            <person name="Lin M."/>
            <person name="Wu X.Y."/>
            <person name="Wu W.L."/>
            <person name="Chen Y.Y."/>
            <person name="Chang S.B."/>
            <person name="Sakamoto S."/>
            <person name="Ohme-Takagi M."/>
            <person name="Yagi M."/>
            <person name="Zeng S.J."/>
            <person name="Shen C.Y."/>
            <person name="Yeh C.M."/>
            <person name="Luo Y.B."/>
            <person name="Tsai W.C."/>
            <person name="Van de Peer Y."/>
            <person name="Liu Z.J."/>
        </authorList>
    </citation>
    <scope>NUCLEOTIDE SEQUENCE [LARGE SCALE GENOMIC DNA]</scope>
    <source>
        <strain evidence="3">cv. Shenzhen</strain>
        <tissue evidence="2">Stem</tissue>
    </source>
</reference>
<dbReference type="STRING" id="1088818.A0A2I0AXL2"/>
<proteinExistence type="predicted"/>
<dbReference type="EMBL" id="KZ451939">
    <property type="protein sequence ID" value="PKA60274.1"/>
    <property type="molecule type" value="Genomic_DNA"/>
</dbReference>
<dbReference type="AlphaFoldDB" id="A0A2I0AXL2"/>
<name>A0A2I0AXL2_9ASPA</name>
<evidence type="ECO:0000313" key="3">
    <source>
        <dbReference type="Proteomes" id="UP000236161"/>
    </source>
</evidence>
<feature type="region of interest" description="Disordered" evidence="1">
    <location>
        <begin position="1"/>
        <end position="32"/>
    </location>
</feature>
<dbReference type="InterPro" id="IPR027443">
    <property type="entry name" value="IPNS-like_sf"/>
</dbReference>
<keyword evidence="3" id="KW-1185">Reference proteome</keyword>